<name>A0A8R1DU41_CAEJA</name>
<evidence type="ECO:0000256" key="1">
    <source>
        <dbReference type="ARBA" id="ARBA00022722"/>
    </source>
</evidence>
<keyword evidence="2" id="KW-0378">Hydrolase</keyword>
<dbReference type="FunFam" id="3.30.420.10:FF:000200">
    <property type="entry name" value="Protein CBG10739"/>
    <property type="match status" value="1"/>
</dbReference>
<evidence type="ECO:0000256" key="3">
    <source>
        <dbReference type="ARBA" id="ARBA00022839"/>
    </source>
</evidence>
<dbReference type="InterPro" id="IPR047201">
    <property type="entry name" value="ERI-1_3'hExo-like"/>
</dbReference>
<keyword evidence="6" id="KW-1185">Reference proteome</keyword>
<proteinExistence type="predicted"/>
<evidence type="ECO:0000256" key="2">
    <source>
        <dbReference type="ARBA" id="ARBA00022801"/>
    </source>
</evidence>
<dbReference type="InterPro" id="IPR013520">
    <property type="entry name" value="Ribonucl_H"/>
</dbReference>
<protein>
    <submittedName>
        <fullName evidence="5">Exonuclease domain-containing protein</fullName>
    </submittedName>
</protein>
<feature type="domain" description="Exonuclease" evidence="4">
    <location>
        <begin position="46"/>
        <end position="215"/>
    </location>
</feature>
<reference evidence="5" key="2">
    <citation type="submission" date="2022-06" db="UniProtKB">
        <authorList>
            <consortium name="EnsemblMetazoa"/>
        </authorList>
    </citation>
    <scope>IDENTIFICATION</scope>
    <source>
        <strain evidence="5">DF5081</strain>
    </source>
</reference>
<accession>A0A8R1DU41</accession>
<dbReference type="CDD" id="cd06133">
    <property type="entry name" value="ERI-1_3'hExo_like"/>
    <property type="match status" value="1"/>
</dbReference>
<dbReference type="Pfam" id="PF00929">
    <property type="entry name" value="RNase_T"/>
    <property type="match status" value="1"/>
</dbReference>
<organism evidence="5 6">
    <name type="scientific">Caenorhabditis japonica</name>
    <dbReference type="NCBI Taxonomy" id="281687"/>
    <lineage>
        <taxon>Eukaryota</taxon>
        <taxon>Metazoa</taxon>
        <taxon>Ecdysozoa</taxon>
        <taxon>Nematoda</taxon>
        <taxon>Chromadorea</taxon>
        <taxon>Rhabditida</taxon>
        <taxon>Rhabditina</taxon>
        <taxon>Rhabditomorpha</taxon>
        <taxon>Rhabditoidea</taxon>
        <taxon>Rhabditidae</taxon>
        <taxon>Peloderinae</taxon>
        <taxon>Caenorhabditis</taxon>
    </lineage>
</organism>
<dbReference type="AlphaFoldDB" id="A0A8R1DU41"/>
<dbReference type="SMART" id="SM00479">
    <property type="entry name" value="EXOIII"/>
    <property type="match status" value="1"/>
</dbReference>
<keyword evidence="1" id="KW-0540">Nuclease</keyword>
<reference evidence="6" key="1">
    <citation type="submission" date="2010-08" db="EMBL/GenBank/DDBJ databases">
        <authorList>
            <consortium name="Caenorhabditis japonica Sequencing Consortium"/>
            <person name="Wilson R.K."/>
        </authorList>
    </citation>
    <scope>NUCLEOTIDE SEQUENCE [LARGE SCALE GENOMIC DNA]</scope>
    <source>
        <strain evidence="6">DF5081</strain>
    </source>
</reference>
<dbReference type="Proteomes" id="UP000005237">
    <property type="component" value="Unassembled WGS sequence"/>
</dbReference>
<dbReference type="GO" id="GO:0003676">
    <property type="term" value="F:nucleic acid binding"/>
    <property type="evidence" value="ECO:0007669"/>
    <property type="project" value="InterPro"/>
</dbReference>
<dbReference type="PANTHER" id="PTHR23044:SF61">
    <property type="entry name" value="3'-5' EXORIBONUCLEASE 1-RELATED"/>
    <property type="match status" value="1"/>
</dbReference>
<dbReference type="SUPFAM" id="SSF53098">
    <property type="entry name" value="Ribonuclease H-like"/>
    <property type="match status" value="1"/>
</dbReference>
<keyword evidence="3" id="KW-0269">Exonuclease</keyword>
<evidence type="ECO:0000259" key="4">
    <source>
        <dbReference type="SMART" id="SM00479"/>
    </source>
</evidence>
<sequence length="222" mass="25727">TQIAAKSSAFVESTNLVKSRAVKSAPKYPSFVSKQKGNKMSQKYEFVLVLDFEATCQENSKGPLLPVQEIIEFPVVQLSTKDWKEVRRFHKYIRPTESPRITSFCTSLTGIIQEMVDNQSTLSKVLVEFDTWMKEDSRLQSENFAFVTCGDWDLKVALPNEANFKKIPIPDYFNQWINVKKAYSEHTNQFARGMAQLLQIFKIQHQNHKFERAERDDETIFS</sequence>
<evidence type="ECO:0000313" key="5">
    <source>
        <dbReference type="EnsemblMetazoa" id="CJA12265b.1"/>
    </source>
</evidence>
<evidence type="ECO:0000313" key="6">
    <source>
        <dbReference type="Proteomes" id="UP000005237"/>
    </source>
</evidence>
<dbReference type="Gene3D" id="3.30.420.10">
    <property type="entry name" value="Ribonuclease H-like superfamily/Ribonuclease H"/>
    <property type="match status" value="1"/>
</dbReference>
<dbReference type="PANTHER" id="PTHR23044">
    <property type="entry name" value="3'-5' EXONUCLEASE ERI1-RELATED"/>
    <property type="match status" value="1"/>
</dbReference>
<dbReference type="InterPro" id="IPR051274">
    <property type="entry name" value="3-5_Exoribonuclease"/>
</dbReference>
<dbReference type="GO" id="GO:0000175">
    <property type="term" value="F:3'-5'-RNA exonuclease activity"/>
    <property type="evidence" value="ECO:0007669"/>
    <property type="project" value="InterPro"/>
</dbReference>
<dbReference type="EnsemblMetazoa" id="CJA12265b.1">
    <property type="protein sequence ID" value="CJA12265b.1"/>
    <property type="gene ID" value="WBGene00131469"/>
</dbReference>
<dbReference type="InterPro" id="IPR012337">
    <property type="entry name" value="RNaseH-like_sf"/>
</dbReference>
<dbReference type="InterPro" id="IPR036397">
    <property type="entry name" value="RNaseH_sf"/>
</dbReference>